<protein>
    <submittedName>
        <fullName evidence="1">Uncharacterized protein</fullName>
    </submittedName>
</protein>
<dbReference type="GeneID" id="30159735"/>
<dbReference type="RefSeq" id="XP_018988972.1">
    <property type="nucleotide sequence ID" value="XM_019143308.1"/>
</dbReference>
<evidence type="ECO:0000313" key="1">
    <source>
        <dbReference type="EMBL" id="ODN73031.1"/>
    </source>
</evidence>
<gene>
    <name evidence="1" type="ORF">L202_08426</name>
</gene>
<reference evidence="1 2" key="1">
    <citation type="submission" date="2016-06" db="EMBL/GenBank/DDBJ databases">
        <title>Evolution of pathogenesis and genome organization in the Tremellales.</title>
        <authorList>
            <person name="Cuomo C."/>
            <person name="Litvintseva A."/>
            <person name="Heitman J."/>
            <person name="Chen Y."/>
            <person name="Sun S."/>
            <person name="Springer D."/>
            <person name="Dromer F."/>
            <person name="Young S."/>
            <person name="Zeng Q."/>
            <person name="Chapman S."/>
            <person name="Gujja S."/>
            <person name="Saif S."/>
            <person name="Birren B."/>
        </authorList>
    </citation>
    <scope>NUCLEOTIDE SEQUENCE [LARGE SCALE GENOMIC DNA]</scope>
    <source>
        <strain evidence="1 2">CBS 6039</strain>
    </source>
</reference>
<organism evidence="1 2">
    <name type="scientific">Cryptococcus amylolentus CBS 6039</name>
    <dbReference type="NCBI Taxonomy" id="1295533"/>
    <lineage>
        <taxon>Eukaryota</taxon>
        <taxon>Fungi</taxon>
        <taxon>Dikarya</taxon>
        <taxon>Basidiomycota</taxon>
        <taxon>Agaricomycotina</taxon>
        <taxon>Tremellomycetes</taxon>
        <taxon>Tremellales</taxon>
        <taxon>Cryptococcaceae</taxon>
        <taxon>Cryptococcus</taxon>
    </lineage>
</organism>
<comment type="caution">
    <text evidence="1">The sequence shown here is derived from an EMBL/GenBank/DDBJ whole genome shotgun (WGS) entry which is preliminary data.</text>
</comment>
<evidence type="ECO:0000313" key="2">
    <source>
        <dbReference type="Proteomes" id="UP000094065"/>
    </source>
</evidence>
<dbReference type="Proteomes" id="UP000094065">
    <property type="component" value="Unassembled WGS sequence"/>
</dbReference>
<name>A0A1E3HC60_9TREE</name>
<proteinExistence type="predicted"/>
<keyword evidence="2" id="KW-1185">Reference proteome</keyword>
<accession>A0A1E3HC60</accession>
<dbReference type="AlphaFoldDB" id="A0A1E3HC60"/>
<sequence length="195" mass="21166">MSQDLSRFPPNSRLGNTDNNNSYVGHMCYCPMHLDLSTPKSSVADWVGSGLSLLPGHPVSLVTFKDGASTLLCGGCGVNAVSASVGDREPEKGEAIFGTVTRDDMETAGIYEDYRNTFREAASITRGAVDPNGELYPWTIDNPVFEVDKDSFKDGASLTSAWQEYTRHHPVDPSRRQIALGMATHYGMMTGRRGG</sequence>
<dbReference type="EMBL" id="AWGJ01000014">
    <property type="protein sequence ID" value="ODN73031.1"/>
    <property type="molecule type" value="Genomic_DNA"/>
</dbReference>